<proteinExistence type="predicted"/>
<name>A0ACB6Z736_THEGA</name>
<reference evidence="1" key="1">
    <citation type="submission" date="2019-10" db="EMBL/GenBank/DDBJ databases">
        <authorList>
            <consortium name="DOE Joint Genome Institute"/>
            <person name="Kuo A."/>
            <person name="Miyauchi S."/>
            <person name="Kiss E."/>
            <person name="Drula E."/>
            <person name="Kohler A."/>
            <person name="Sanchez-Garcia M."/>
            <person name="Andreopoulos B."/>
            <person name="Barry K.W."/>
            <person name="Bonito G."/>
            <person name="Buee M."/>
            <person name="Carver A."/>
            <person name="Chen C."/>
            <person name="Cichocki N."/>
            <person name="Clum A."/>
            <person name="Culley D."/>
            <person name="Crous P.W."/>
            <person name="Fauchery L."/>
            <person name="Girlanda M."/>
            <person name="Hayes R."/>
            <person name="Keri Z."/>
            <person name="Labutti K."/>
            <person name="Lipzen A."/>
            <person name="Lombard V."/>
            <person name="Magnuson J."/>
            <person name="Maillard F."/>
            <person name="Morin E."/>
            <person name="Murat C."/>
            <person name="Nolan M."/>
            <person name="Ohm R."/>
            <person name="Pangilinan J."/>
            <person name="Pereira M."/>
            <person name="Perotto S."/>
            <person name="Peter M."/>
            <person name="Riley R."/>
            <person name="Sitrit Y."/>
            <person name="Stielow B."/>
            <person name="Szollosi G."/>
            <person name="Zifcakova L."/>
            <person name="Stursova M."/>
            <person name="Spatafora J.W."/>
            <person name="Tedersoo L."/>
            <person name="Vaario L.-M."/>
            <person name="Yamada A."/>
            <person name="Yan M."/>
            <person name="Wang P."/>
            <person name="Xu J."/>
            <person name="Bruns T."/>
            <person name="Baldrian P."/>
            <person name="Vilgalys R."/>
            <person name="Henrissat B."/>
            <person name="Grigoriev I.V."/>
            <person name="Hibbett D."/>
            <person name="Nagy L.G."/>
            <person name="Martin F.M."/>
        </authorList>
    </citation>
    <scope>NUCLEOTIDE SEQUENCE</scope>
    <source>
        <strain evidence="1">P2</strain>
    </source>
</reference>
<gene>
    <name evidence="1" type="ORF">BDM02DRAFT_3101293</name>
</gene>
<reference evidence="1" key="2">
    <citation type="journal article" date="2020" name="Nat. Commun.">
        <title>Large-scale genome sequencing of mycorrhizal fungi provides insights into the early evolution of symbiotic traits.</title>
        <authorList>
            <person name="Miyauchi S."/>
            <person name="Kiss E."/>
            <person name="Kuo A."/>
            <person name="Drula E."/>
            <person name="Kohler A."/>
            <person name="Sanchez-Garcia M."/>
            <person name="Morin E."/>
            <person name="Andreopoulos B."/>
            <person name="Barry K.W."/>
            <person name="Bonito G."/>
            <person name="Buee M."/>
            <person name="Carver A."/>
            <person name="Chen C."/>
            <person name="Cichocki N."/>
            <person name="Clum A."/>
            <person name="Culley D."/>
            <person name="Crous P.W."/>
            <person name="Fauchery L."/>
            <person name="Girlanda M."/>
            <person name="Hayes R.D."/>
            <person name="Keri Z."/>
            <person name="LaButti K."/>
            <person name="Lipzen A."/>
            <person name="Lombard V."/>
            <person name="Magnuson J."/>
            <person name="Maillard F."/>
            <person name="Murat C."/>
            <person name="Nolan M."/>
            <person name="Ohm R.A."/>
            <person name="Pangilinan J."/>
            <person name="Pereira M.F."/>
            <person name="Perotto S."/>
            <person name="Peter M."/>
            <person name="Pfister S."/>
            <person name="Riley R."/>
            <person name="Sitrit Y."/>
            <person name="Stielow J.B."/>
            <person name="Szollosi G."/>
            <person name="Zifcakova L."/>
            <person name="Stursova M."/>
            <person name="Spatafora J.W."/>
            <person name="Tedersoo L."/>
            <person name="Vaario L.M."/>
            <person name="Yamada A."/>
            <person name="Yan M."/>
            <person name="Wang P."/>
            <person name="Xu J."/>
            <person name="Bruns T."/>
            <person name="Baldrian P."/>
            <person name="Vilgalys R."/>
            <person name="Dunand C."/>
            <person name="Henrissat B."/>
            <person name="Grigoriev I.V."/>
            <person name="Hibbett D."/>
            <person name="Nagy L.G."/>
            <person name="Martin F.M."/>
        </authorList>
    </citation>
    <scope>NUCLEOTIDE SEQUENCE</scope>
    <source>
        <strain evidence="1">P2</strain>
    </source>
</reference>
<evidence type="ECO:0000313" key="2">
    <source>
        <dbReference type="Proteomes" id="UP000886501"/>
    </source>
</evidence>
<evidence type="ECO:0000313" key="1">
    <source>
        <dbReference type="EMBL" id="KAF9645456.1"/>
    </source>
</evidence>
<sequence length="191" mass="20967">MAAPEDTTTDYPVIDPEKVPGEASLELKREVLRLWLLIQTNPDHFASSIGARLEPVEISVVPKREDAQVMEARIVAEIDVLPGMLNQVNFTHGGCIAYLIDLCTSVPAVALEVYHGKDPNPIMVSQSLAIQFLGPSKPGDRLRFVSTTVVVGGRVCTIYCEACLSRVWAKNRHRLVATATHVKLEPNLSKL</sequence>
<accession>A0ACB6Z736</accession>
<organism evidence="1 2">
    <name type="scientific">Thelephora ganbajun</name>
    <name type="common">Ganba fungus</name>
    <dbReference type="NCBI Taxonomy" id="370292"/>
    <lineage>
        <taxon>Eukaryota</taxon>
        <taxon>Fungi</taxon>
        <taxon>Dikarya</taxon>
        <taxon>Basidiomycota</taxon>
        <taxon>Agaricomycotina</taxon>
        <taxon>Agaricomycetes</taxon>
        <taxon>Thelephorales</taxon>
        <taxon>Thelephoraceae</taxon>
        <taxon>Thelephora</taxon>
    </lineage>
</organism>
<comment type="caution">
    <text evidence="1">The sequence shown here is derived from an EMBL/GenBank/DDBJ whole genome shotgun (WGS) entry which is preliminary data.</text>
</comment>
<keyword evidence="2" id="KW-1185">Reference proteome</keyword>
<dbReference type="Proteomes" id="UP000886501">
    <property type="component" value="Unassembled WGS sequence"/>
</dbReference>
<protein>
    <submittedName>
        <fullName evidence="1">Uncharacterized protein</fullName>
    </submittedName>
</protein>
<dbReference type="EMBL" id="MU118090">
    <property type="protein sequence ID" value="KAF9645456.1"/>
    <property type="molecule type" value="Genomic_DNA"/>
</dbReference>